<dbReference type="SUPFAM" id="SSF158235">
    <property type="entry name" value="SOCS box-like"/>
    <property type="match status" value="1"/>
</dbReference>
<evidence type="ECO:0000313" key="6">
    <source>
        <dbReference type="EMBL" id="RVE57211.1"/>
    </source>
</evidence>
<protein>
    <recommendedName>
        <fullName evidence="5">SOCS box domain-containing protein</fullName>
    </recommendedName>
</protein>
<dbReference type="SMART" id="SM00248">
    <property type="entry name" value="ANK"/>
    <property type="match status" value="10"/>
</dbReference>
<comment type="pathway">
    <text evidence="1">Protein modification; protein ubiquitination.</text>
</comment>
<dbReference type="InterPro" id="IPR002110">
    <property type="entry name" value="Ankyrin_rpt"/>
</dbReference>
<keyword evidence="7" id="KW-1185">Reference proteome</keyword>
<feature type="domain" description="SOCS box" evidence="5">
    <location>
        <begin position="535"/>
        <end position="576"/>
    </location>
</feature>
<dbReference type="EMBL" id="CM012458">
    <property type="protein sequence ID" value="RVE57211.1"/>
    <property type="molecule type" value="Genomic_DNA"/>
</dbReference>
<organism evidence="6 7">
    <name type="scientific">Oryzias javanicus</name>
    <name type="common">Javanese ricefish</name>
    <name type="synonym">Aplocheilus javanicus</name>
    <dbReference type="NCBI Taxonomy" id="123683"/>
    <lineage>
        <taxon>Eukaryota</taxon>
        <taxon>Metazoa</taxon>
        <taxon>Chordata</taxon>
        <taxon>Craniata</taxon>
        <taxon>Vertebrata</taxon>
        <taxon>Euteleostomi</taxon>
        <taxon>Actinopterygii</taxon>
        <taxon>Neopterygii</taxon>
        <taxon>Teleostei</taxon>
        <taxon>Neoteleostei</taxon>
        <taxon>Acanthomorphata</taxon>
        <taxon>Ovalentaria</taxon>
        <taxon>Atherinomorphae</taxon>
        <taxon>Beloniformes</taxon>
        <taxon>Adrianichthyidae</taxon>
        <taxon>Oryziinae</taxon>
        <taxon>Oryzias</taxon>
    </lineage>
</organism>
<dbReference type="Pfam" id="PF00023">
    <property type="entry name" value="Ank"/>
    <property type="match status" value="1"/>
</dbReference>
<feature type="repeat" description="ANK" evidence="4">
    <location>
        <begin position="348"/>
        <end position="380"/>
    </location>
</feature>
<evidence type="ECO:0000256" key="2">
    <source>
        <dbReference type="ARBA" id="ARBA00022737"/>
    </source>
</evidence>
<dbReference type="CDD" id="cd03716">
    <property type="entry name" value="SOCS_ASB_like"/>
    <property type="match status" value="1"/>
</dbReference>
<feature type="repeat" description="ANK" evidence="4">
    <location>
        <begin position="274"/>
        <end position="306"/>
    </location>
</feature>
<dbReference type="InterPro" id="IPR001496">
    <property type="entry name" value="SOCS_box"/>
</dbReference>
<sequence>MTKFRYSDYLSQFRYPGRKSYDVVSRLREDNWRRDGTTEPEDADPVICAVRRGDVKELQDLATSSPVSLLKENKDGWIPVHDAAFCGQTECLKIIMKAHPGLVDKRTLQEQTSLLLAVSCGHLPCVRCLLESGADPDISNNNKETALYKACELENAEMVSLLLSHGATVNQRCAQGWTALHEAVARDNTEICDILVGAGAMLNPAHTYSIPPLNVAAQKGHMRALCYLIDKGASVNMQTCDGTTALHEAAENGHKEVVHALLSKHADANKPANSGLLPLHLAAKYGHHEIVFQLVSVTSRAKLRHSWISPLHLAAEHNRHAAAAVLLKAGADVNDTLAHSHSIQYADGRATPLYFAVANGSTETAELLLNAGASLSLDPVSPLLMAARQGCVRSASLLLERGADLDAKIPSSSTTFPAVVALCVDNLPLLRCLLNHGCDALSCFYCTYGRDPHPPPDNNCNILLNERTALMNYNESPERTIQFCEWISTPLMCERAGPVLDLLLEHVGQVQLCNKLTELLDSRDEWHDVKRKLLSPRPLLHQCRLRIRRQMGRNRLRSIPGLPLPDRLIRYLSLND</sequence>
<proteinExistence type="predicted"/>
<evidence type="ECO:0000313" key="7">
    <source>
        <dbReference type="Proteomes" id="UP000283210"/>
    </source>
</evidence>
<dbReference type="FunFam" id="1.10.750.20:FF:000001">
    <property type="entry name" value="Ankyrin repeat and SOCS box containing 1"/>
    <property type="match status" value="1"/>
</dbReference>
<dbReference type="OrthoDB" id="539213at2759"/>
<name>A0A437C3L5_ORYJA</name>
<evidence type="ECO:0000259" key="5">
    <source>
        <dbReference type="PROSITE" id="PS50225"/>
    </source>
</evidence>
<feature type="repeat" description="ANK" evidence="4">
    <location>
        <begin position="109"/>
        <end position="141"/>
    </location>
</feature>
<dbReference type="PROSITE" id="PS50225">
    <property type="entry name" value="SOCS"/>
    <property type="match status" value="1"/>
</dbReference>
<gene>
    <name evidence="6" type="ORF">OJAV_G00214010</name>
</gene>
<dbReference type="Pfam" id="PF12796">
    <property type="entry name" value="Ank_2"/>
    <property type="match status" value="3"/>
</dbReference>
<dbReference type="PANTHER" id="PTHR24173">
    <property type="entry name" value="ANKYRIN REPEAT CONTAINING"/>
    <property type="match status" value="1"/>
</dbReference>
<dbReference type="InterPro" id="IPR036036">
    <property type="entry name" value="SOCS_box-like_dom_sf"/>
</dbReference>
<dbReference type="UniPathway" id="UPA00143"/>
<feature type="repeat" description="ANK" evidence="4">
    <location>
        <begin position="378"/>
        <end position="410"/>
    </location>
</feature>
<dbReference type="PRINTS" id="PR01415">
    <property type="entry name" value="ANKYRIN"/>
</dbReference>
<evidence type="ECO:0000256" key="1">
    <source>
        <dbReference type="ARBA" id="ARBA00004906"/>
    </source>
</evidence>
<accession>A0A437C3L5</accession>
<dbReference type="Gene3D" id="1.10.750.20">
    <property type="entry name" value="SOCS box"/>
    <property type="match status" value="1"/>
</dbReference>
<feature type="repeat" description="ANK" evidence="4">
    <location>
        <begin position="306"/>
        <end position="334"/>
    </location>
</feature>
<keyword evidence="2" id="KW-0677">Repeat</keyword>
<reference evidence="6 7" key="2">
    <citation type="submission" date="2019-01" db="EMBL/GenBank/DDBJ databases">
        <title>A chromosome length genome reference of the Java medaka (oryzias javanicus).</title>
        <authorList>
            <person name="Herpin A."/>
            <person name="Takehana Y."/>
            <person name="Naruse K."/>
            <person name="Ansai S."/>
            <person name="Kawaguchi M."/>
        </authorList>
    </citation>
    <scope>NUCLEOTIDE SEQUENCE [LARGE SCALE GENOMIC DNA]</scope>
    <source>
        <strain evidence="6">RS831</strain>
        <tissue evidence="6">Whole body</tissue>
    </source>
</reference>
<evidence type="ECO:0000256" key="3">
    <source>
        <dbReference type="ARBA" id="ARBA00023043"/>
    </source>
</evidence>
<reference evidence="6 7" key="1">
    <citation type="submission" date="2018-11" db="EMBL/GenBank/DDBJ databases">
        <authorList>
            <person name="Lopez-Roques C."/>
            <person name="Donnadieu C."/>
            <person name="Bouchez O."/>
            <person name="Klopp C."/>
            <person name="Cabau C."/>
            <person name="Zahm M."/>
        </authorList>
    </citation>
    <scope>NUCLEOTIDE SEQUENCE [LARGE SCALE GENOMIC DNA]</scope>
    <source>
        <strain evidence="6">RS831</strain>
        <tissue evidence="6">Whole body</tissue>
    </source>
</reference>
<feature type="repeat" description="ANK" evidence="4">
    <location>
        <begin position="241"/>
        <end position="273"/>
    </location>
</feature>
<feature type="repeat" description="ANK" evidence="4">
    <location>
        <begin position="175"/>
        <end position="207"/>
    </location>
</feature>
<dbReference type="GO" id="GO:0016567">
    <property type="term" value="P:protein ubiquitination"/>
    <property type="evidence" value="ECO:0007669"/>
    <property type="project" value="UniProtKB-UniPathway"/>
</dbReference>
<dbReference type="Pfam" id="PF07525">
    <property type="entry name" value="SOCS_box"/>
    <property type="match status" value="1"/>
</dbReference>
<dbReference type="SUPFAM" id="SSF48403">
    <property type="entry name" value="Ankyrin repeat"/>
    <property type="match status" value="1"/>
</dbReference>
<dbReference type="PROSITE" id="PS50088">
    <property type="entry name" value="ANK_REPEAT"/>
    <property type="match status" value="9"/>
</dbReference>
<dbReference type="Gene3D" id="1.25.40.20">
    <property type="entry name" value="Ankyrin repeat-containing domain"/>
    <property type="match status" value="3"/>
</dbReference>
<feature type="repeat" description="ANK" evidence="4">
    <location>
        <begin position="142"/>
        <end position="174"/>
    </location>
</feature>
<dbReference type="InterPro" id="IPR036770">
    <property type="entry name" value="Ankyrin_rpt-contain_sf"/>
</dbReference>
<evidence type="ECO:0000256" key="4">
    <source>
        <dbReference type="PROSITE-ProRule" id="PRU00023"/>
    </source>
</evidence>
<dbReference type="Proteomes" id="UP000283210">
    <property type="component" value="Chromosome 22"/>
</dbReference>
<dbReference type="GO" id="GO:0035556">
    <property type="term" value="P:intracellular signal transduction"/>
    <property type="evidence" value="ECO:0007669"/>
    <property type="project" value="InterPro"/>
</dbReference>
<dbReference type="SMART" id="SM00969">
    <property type="entry name" value="SOCS_box"/>
    <property type="match status" value="1"/>
</dbReference>
<dbReference type="AlphaFoldDB" id="A0A437C3L5"/>
<dbReference type="PANTHER" id="PTHR24173:SF80">
    <property type="entry name" value="ANKYRIN REPEAT AND SOCS BOX-CONTAINING PROTEIN 2"/>
    <property type="match status" value="1"/>
</dbReference>
<keyword evidence="3 4" id="KW-0040">ANK repeat</keyword>
<feature type="repeat" description="ANK" evidence="4">
    <location>
        <begin position="208"/>
        <end position="240"/>
    </location>
</feature>
<dbReference type="PROSITE" id="PS50297">
    <property type="entry name" value="ANK_REP_REGION"/>
    <property type="match status" value="9"/>
</dbReference>